<dbReference type="Proteomes" id="UP001287356">
    <property type="component" value="Unassembled WGS sequence"/>
</dbReference>
<evidence type="ECO:0000313" key="2">
    <source>
        <dbReference type="EMBL" id="KAK3366764.1"/>
    </source>
</evidence>
<keyword evidence="1" id="KW-0812">Transmembrane</keyword>
<reference evidence="2" key="2">
    <citation type="submission" date="2023-06" db="EMBL/GenBank/DDBJ databases">
        <authorList>
            <consortium name="Lawrence Berkeley National Laboratory"/>
            <person name="Haridas S."/>
            <person name="Hensen N."/>
            <person name="Bonometti L."/>
            <person name="Westerberg I."/>
            <person name="Brannstrom I.O."/>
            <person name="Guillou S."/>
            <person name="Cros-Aarteil S."/>
            <person name="Calhoun S."/>
            <person name="Kuo A."/>
            <person name="Mondo S."/>
            <person name="Pangilinan J."/>
            <person name="Riley R."/>
            <person name="Labutti K."/>
            <person name="Andreopoulos B."/>
            <person name="Lipzen A."/>
            <person name="Chen C."/>
            <person name="Yanf M."/>
            <person name="Daum C."/>
            <person name="Ng V."/>
            <person name="Clum A."/>
            <person name="Steindorff A."/>
            <person name="Ohm R."/>
            <person name="Martin F."/>
            <person name="Silar P."/>
            <person name="Natvig D."/>
            <person name="Lalanne C."/>
            <person name="Gautier V."/>
            <person name="Ament-Velasquez S.L."/>
            <person name="Kruys A."/>
            <person name="Hutchinson M.I."/>
            <person name="Powell A.J."/>
            <person name="Barry K."/>
            <person name="Miller A.N."/>
            <person name="Grigoriev I.V."/>
            <person name="Debuchy R."/>
            <person name="Gladieux P."/>
            <person name="Thoren M.H."/>
            <person name="Johannesson H."/>
        </authorList>
    </citation>
    <scope>NUCLEOTIDE SEQUENCE</scope>
    <source>
        <strain evidence="2">CBS 958.72</strain>
    </source>
</reference>
<evidence type="ECO:0000256" key="1">
    <source>
        <dbReference type="SAM" id="Phobius"/>
    </source>
</evidence>
<organism evidence="2 3">
    <name type="scientific">Lasiosphaeria ovina</name>
    <dbReference type="NCBI Taxonomy" id="92902"/>
    <lineage>
        <taxon>Eukaryota</taxon>
        <taxon>Fungi</taxon>
        <taxon>Dikarya</taxon>
        <taxon>Ascomycota</taxon>
        <taxon>Pezizomycotina</taxon>
        <taxon>Sordariomycetes</taxon>
        <taxon>Sordariomycetidae</taxon>
        <taxon>Sordariales</taxon>
        <taxon>Lasiosphaeriaceae</taxon>
        <taxon>Lasiosphaeria</taxon>
    </lineage>
</organism>
<proteinExistence type="predicted"/>
<dbReference type="EMBL" id="JAULSN010000007">
    <property type="protein sequence ID" value="KAK3366764.1"/>
    <property type="molecule type" value="Genomic_DNA"/>
</dbReference>
<protein>
    <submittedName>
        <fullName evidence="2">Uncharacterized protein</fullName>
    </submittedName>
</protein>
<sequence>MLGFKLDRVSERSKNAATRSLVYPGAIMLLGLLLPPAGQADFWYRYVRGAVWAVFGLCTACSCFAWLESSTRHLAPEAGVCCAGGAENELIPQSELGPLASSLSFWGWSIFQFITSYLFG</sequence>
<dbReference type="AlphaFoldDB" id="A0AAE0N292"/>
<feature type="transmembrane region" description="Helical" evidence="1">
    <location>
        <begin position="21"/>
        <end position="38"/>
    </location>
</feature>
<reference evidence="2" key="1">
    <citation type="journal article" date="2023" name="Mol. Phylogenet. Evol.">
        <title>Genome-scale phylogeny and comparative genomics of the fungal order Sordariales.</title>
        <authorList>
            <person name="Hensen N."/>
            <person name="Bonometti L."/>
            <person name="Westerberg I."/>
            <person name="Brannstrom I.O."/>
            <person name="Guillou S."/>
            <person name="Cros-Aarteil S."/>
            <person name="Calhoun S."/>
            <person name="Haridas S."/>
            <person name="Kuo A."/>
            <person name="Mondo S."/>
            <person name="Pangilinan J."/>
            <person name="Riley R."/>
            <person name="LaButti K."/>
            <person name="Andreopoulos B."/>
            <person name="Lipzen A."/>
            <person name="Chen C."/>
            <person name="Yan M."/>
            <person name="Daum C."/>
            <person name="Ng V."/>
            <person name="Clum A."/>
            <person name="Steindorff A."/>
            <person name="Ohm R.A."/>
            <person name="Martin F."/>
            <person name="Silar P."/>
            <person name="Natvig D.O."/>
            <person name="Lalanne C."/>
            <person name="Gautier V."/>
            <person name="Ament-Velasquez S.L."/>
            <person name="Kruys A."/>
            <person name="Hutchinson M.I."/>
            <person name="Powell A.J."/>
            <person name="Barry K."/>
            <person name="Miller A.N."/>
            <person name="Grigoriev I.V."/>
            <person name="Debuchy R."/>
            <person name="Gladieux P."/>
            <person name="Hiltunen Thoren M."/>
            <person name="Johannesson H."/>
        </authorList>
    </citation>
    <scope>NUCLEOTIDE SEQUENCE</scope>
    <source>
        <strain evidence="2">CBS 958.72</strain>
    </source>
</reference>
<name>A0AAE0N292_9PEZI</name>
<evidence type="ECO:0000313" key="3">
    <source>
        <dbReference type="Proteomes" id="UP001287356"/>
    </source>
</evidence>
<comment type="caution">
    <text evidence="2">The sequence shown here is derived from an EMBL/GenBank/DDBJ whole genome shotgun (WGS) entry which is preliminary data.</text>
</comment>
<feature type="transmembrane region" description="Helical" evidence="1">
    <location>
        <begin position="50"/>
        <end position="67"/>
    </location>
</feature>
<keyword evidence="3" id="KW-1185">Reference proteome</keyword>
<gene>
    <name evidence="2" type="ORF">B0T24DRAFT_633570</name>
</gene>
<keyword evidence="1" id="KW-0472">Membrane</keyword>
<keyword evidence="1" id="KW-1133">Transmembrane helix</keyword>
<accession>A0AAE0N292</accession>